<evidence type="ECO:0000313" key="11">
    <source>
        <dbReference type="EMBL" id="MCH5597517.1"/>
    </source>
</evidence>
<keyword evidence="11" id="KW-0540">Nuclease</keyword>
<dbReference type="Gene3D" id="3.20.190.10">
    <property type="entry name" value="MutM-like, N-terminal"/>
    <property type="match status" value="1"/>
</dbReference>
<accession>A0ABS9SGM8</accession>
<dbReference type="SUPFAM" id="SSF81624">
    <property type="entry name" value="N-terminal domain of MutM-like DNA repair proteins"/>
    <property type="match status" value="1"/>
</dbReference>
<dbReference type="RefSeq" id="WP_240826898.1">
    <property type="nucleotide sequence ID" value="NZ_JAKWBL010000001.1"/>
</dbReference>
<dbReference type="CDD" id="cd08974">
    <property type="entry name" value="BaFpgNei_N_2"/>
    <property type="match status" value="1"/>
</dbReference>
<evidence type="ECO:0000256" key="3">
    <source>
        <dbReference type="ARBA" id="ARBA00022763"/>
    </source>
</evidence>
<evidence type="ECO:0000256" key="4">
    <source>
        <dbReference type="ARBA" id="ARBA00022801"/>
    </source>
</evidence>
<evidence type="ECO:0000256" key="1">
    <source>
        <dbReference type="ARBA" id="ARBA00001668"/>
    </source>
</evidence>
<keyword evidence="7" id="KW-0456">Lyase</keyword>
<comment type="similarity">
    <text evidence="2">Belongs to the FPG family.</text>
</comment>
<sequence length="265" mass="30451">MPEGPSIVILKELTEQFSGKKVLSVLGNSKMPIDRAKGKVVVSFQSWGKHFLICFRGFTIRIHFLLFGSYRINEQKDTASRLTLQFKNGVIYFYSCSVQIIDEPLDEIYDWSADVMSDYWDPKAARKKLKAKPNMFCCDALLDQNVFAGSGNIIKNEILYRIKVDPLSKVGSLPAKKLTAMINETRTYSFDFLKWKKDFVLKKHWLAHTKKTCIRCHGPIVKEYLGFTNRRTFFVLNARNVMTKIISKSPSMNLNDKGPLAFLNK</sequence>
<evidence type="ECO:0000313" key="12">
    <source>
        <dbReference type="Proteomes" id="UP001202248"/>
    </source>
</evidence>
<dbReference type="InterPro" id="IPR015886">
    <property type="entry name" value="H2TH_FPG"/>
</dbReference>
<dbReference type="SMART" id="SM00898">
    <property type="entry name" value="Fapy_DNA_glyco"/>
    <property type="match status" value="1"/>
</dbReference>
<dbReference type="Proteomes" id="UP001202248">
    <property type="component" value="Unassembled WGS sequence"/>
</dbReference>
<dbReference type="GO" id="GO:0004519">
    <property type="term" value="F:endonuclease activity"/>
    <property type="evidence" value="ECO:0007669"/>
    <property type="project" value="UniProtKB-KW"/>
</dbReference>
<evidence type="ECO:0000256" key="5">
    <source>
        <dbReference type="ARBA" id="ARBA00023125"/>
    </source>
</evidence>
<keyword evidence="9" id="KW-0326">Glycosidase</keyword>
<keyword evidence="3" id="KW-0227">DNA damage</keyword>
<dbReference type="PANTHER" id="PTHR22993:SF9">
    <property type="entry name" value="FORMAMIDOPYRIMIDINE-DNA GLYCOSYLASE"/>
    <property type="match status" value="1"/>
</dbReference>
<keyword evidence="4" id="KW-0378">Hydrolase</keyword>
<evidence type="ECO:0000256" key="7">
    <source>
        <dbReference type="ARBA" id="ARBA00023239"/>
    </source>
</evidence>
<dbReference type="InterPro" id="IPR035937">
    <property type="entry name" value="FPG_N"/>
</dbReference>
<evidence type="ECO:0000256" key="2">
    <source>
        <dbReference type="ARBA" id="ARBA00009409"/>
    </source>
</evidence>
<keyword evidence="12" id="KW-1185">Reference proteome</keyword>
<keyword evidence="8" id="KW-0511">Multifunctional enzyme</keyword>
<gene>
    <name evidence="11" type="ORF">MKP09_06165</name>
</gene>
<dbReference type="SUPFAM" id="SSF46946">
    <property type="entry name" value="S13-like H2TH domain"/>
    <property type="match status" value="1"/>
</dbReference>
<dbReference type="InterPro" id="IPR012319">
    <property type="entry name" value="FPG_cat"/>
</dbReference>
<dbReference type="SMART" id="SM01232">
    <property type="entry name" value="H2TH"/>
    <property type="match status" value="1"/>
</dbReference>
<comment type="caution">
    <text evidence="11">The sequence shown here is derived from an EMBL/GenBank/DDBJ whole genome shotgun (WGS) entry which is preliminary data.</text>
</comment>
<organism evidence="11 12">
    <name type="scientific">Niabella ginsengisoli</name>
    <dbReference type="NCBI Taxonomy" id="522298"/>
    <lineage>
        <taxon>Bacteria</taxon>
        <taxon>Pseudomonadati</taxon>
        <taxon>Bacteroidota</taxon>
        <taxon>Chitinophagia</taxon>
        <taxon>Chitinophagales</taxon>
        <taxon>Chitinophagaceae</taxon>
        <taxon>Niabella</taxon>
    </lineage>
</organism>
<evidence type="ECO:0000259" key="10">
    <source>
        <dbReference type="PROSITE" id="PS51068"/>
    </source>
</evidence>
<keyword evidence="11" id="KW-0255">Endonuclease</keyword>
<dbReference type="PROSITE" id="PS51068">
    <property type="entry name" value="FPG_CAT"/>
    <property type="match status" value="1"/>
</dbReference>
<protein>
    <submittedName>
        <fullName evidence="11">Endonuclease</fullName>
    </submittedName>
</protein>
<evidence type="ECO:0000256" key="8">
    <source>
        <dbReference type="ARBA" id="ARBA00023268"/>
    </source>
</evidence>
<dbReference type="Pfam" id="PF06831">
    <property type="entry name" value="H2TH"/>
    <property type="match status" value="1"/>
</dbReference>
<name>A0ABS9SGM8_9BACT</name>
<keyword evidence="6" id="KW-0234">DNA repair</keyword>
<keyword evidence="5" id="KW-0238">DNA-binding</keyword>
<comment type="catalytic activity">
    <reaction evidence="1">
        <text>Hydrolysis of DNA containing ring-opened 7-methylguanine residues, releasing 2,6-diamino-4-hydroxy-5-(N-methyl)formamidopyrimidine.</text>
        <dbReference type="EC" id="3.2.2.23"/>
    </reaction>
</comment>
<dbReference type="InterPro" id="IPR010979">
    <property type="entry name" value="Ribosomal_uS13-like_H2TH"/>
</dbReference>
<reference evidence="11 12" key="1">
    <citation type="submission" date="2022-02" db="EMBL/GenBank/DDBJ databases">
        <authorList>
            <person name="Min J."/>
        </authorList>
    </citation>
    <scope>NUCLEOTIDE SEQUENCE [LARGE SCALE GENOMIC DNA]</scope>
    <source>
        <strain evidence="11 12">GR10-1</strain>
    </source>
</reference>
<evidence type="ECO:0000256" key="6">
    <source>
        <dbReference type="ARBA" id="ARBA00023204"/>
    </source>
</evidence>
<proteinExistence type="inferred from homology"/>
<dbReference type="PANTHER" id="PTHR22993">
    <property type="entry name" value="FORMAMIDOPYRIMIDINE-DNA GLYCOSYLASE"/>
    <property type="match status" value="1"/>
</dbReference>
<feature type="domain" description="Formamidopyrimidine-DNA glycosylase catalytic" evidence="10">
    <location>
        <begin position="2"/>
        <end position="93"/>
    </location>
</feature>
<evidence type="ECO:0000256" key="9">
    <source>
        <dbReference type="ARBA" id="ARBA00023295"/>
    </source>
</evidence>
<dbReference type="Gene3D" id="1.10.8.50">
    <property type="match status" value="1"/>
</dbReference>
<dbReference type="Pfam" id="PF01149">
    <property type="entry name" value="Fapy_DNA_glyco"/>
    <property type="match status" value="1"/>
</dbReference>
<dbReference type="EMBL" id="JAKWBL010000001">
    <property type="protein sequence ID" value="MCH5597517.1"/>
    <property type="molecule type" value="Genomic_DNA"/>
</dbReference>